<feature type="domain" description="HTH hxlR-type" evidence="4">
    <location>
        <begin position="24"/>
        <end position="122"/>
    </location>
</feature>
<dbReference type="PANTHER" id="PTHR33204">
    <property type="entry name" value="TRANSCRIPTIONAL REGULATOR, MARR FAMILY"/>
    <property type="match status" value="1"/>
</dbReference>
<evidence type="ECO:0000313" key="5">
    <source>
        <dbReference type="EMBL" id="MCE4536102.1"/>
    </source>
</evidence>
<evidence type="ECO:0000256" key="2">
    <source>
        <dbReference type="ARBA" id="ARBA00023125"/>
    </source>
</evidence>
<dbReference type="SUPFAM" id="SSF46785">
    <property type="entry name" value="Winged helix' DNA-binding domain"/>
    <property type="match status" value="1"/>
</dbReference>
<gene>
    <name evidence="5" type="ORF">LXT12_02355</name>
</gene>
<evidence type="ECO:0000256" key="1">
    <source>
        <dbReference type="ARBA" id="ARBA00023015"/>
    </source>
</evidence>
<dbReference type="InterPro" id="IPR011991">
    <property type="entry name" value="ArsR-like_HTH"/>
</dbReference>
<evidence type="ECO:0000259" key="4">
    <source>
        <dbReference type="PROSITE" id="PS51118"/>
    </source>
</evidence>
<dbReference type="InterPro" id="IPR036390">
    <property type="entry name" value="WH_DNA-bd_sf"/>
</dbReference>
<evidence type="ECO:0000256" key="3">
    <source>
        <dbReference type="ARBA" id="ARBA00023163"/>
    </source>
</evidence>
<evidence type="ECO:0000313" key="6">
    <source>
        <dbReference type="Proteomes" id="UP001201463"/>
    </source>
</evidence>
<name>A0ABS8X6N0_9BURK</name>
<protein>
    <submittedName>
        <fullName evidence="5">Helix-turn-helix transcriptional regulator</fullName>
    </submittedName>
</protein>
<keyword evidence="1" id="KW-0805">Transcription regulation</keyword>
<proteinExistence type="predicted"/>
<dbReference type="PROSITE" id="PS51118">
    <property type="entry name" value="HTH_HXLR"/>
    <property type="match status" value="1"/>
</dbReference>
<comment type="caution">
    <text evidence="5">The sequence shown here is derived from an EMBL/GenBank/DDBJ whole genome shotgun (WGS) entry which is preliminary data.</text>
</comment>
<dbReference type="RefSeq" id="WP_233389069.1">
    <property type="nucleotide sequence ID" value="NZ_JAJTWT010000001.1"/>
</dbReference>
<dbReference type="InterPro" id="IPR001845">
    <property type="entry name" value="HTH_ArsR_DNA-bd_dom"/>
</dbReference>
<dbReference type="InterPro" id="IPR036388">
    <property type="entry name" value="WH-like_DNA-bd_sf"/>
</dbReference>
<dbReference type="Pfam" id="PF01638">
    <property type="entry name" value="HxlR"/>
    <property type="match status" value="1"/>
</dbReference>
<keyword evidence="2" id="KW-0238">DNA-binding</keyword>
<accession>A0ABS8X6N0</accession>
<reference evidence="5 6" key="1">
    <citation type="submission" date="2021-12" db="EMBL/GenBank/DDBJ databases">
        <title>Genome seq of p7.</title>
        <authorList>
            <person name="Seo T."/>
        </authorList>
    </citation>
    <scope>NUCLEOTIDE SEQUENCE [LARGE SCALE GENOMIC DNA]</scope>
    <source>
        <strain evidence="5 6">P7</strain>
    </source>
</reference>
<dbReference type="CDD" id="cd00090">
    <property type="entry name" value="HTH_ARSR"/>
    <property type="match status" value="1"/>
</dbReference>
<dbReference type="PANTHER" id="PTHR33204:SF29">
    <property type="entry name" value="TRANSCRIPTIONAL REGULATOR"/>
    <property type="match status" value="1"/>
</dbReference>
<dbReference type="InterPro" id="IPR002577">
    <property type="entry name" value="HTH_HxlR"/>
</dbReference>
<keyword evidence="6" id="KW-1185">Reference proteome</keyword>
<dbReference type="EMBL" id="JAJTWT010000001">
    <property type="protein sequence ID" value="MCE4536102.1"/>
    <property type="molecule type" value="Genomic_DNA"/>
</dbReference>
<dbReference type="Gene3D" id="1.10.10.10">
    <property type="entry name" value="Winged helix-like DNA-binding domain superfamily/Winged helix DNA-binding domain"/>
    <property type="match status" value="1"/>
</dbReference>
<keyword evidence="3" id="KW-0804">Transcription</keyword>
<dbReference type="SMART" id="SM00418">
    <property type="entry name" value="HTH_ARSR"/>
    <property type="match status" value="1"/>
</dbReference>
<sequence length="147" mass="15427">MGTAKKAPAGNHPRLVRANAIPGCALTEALAAIGGRWKLFVVYRLADGPRHFAALRRSLPDVSAKVLAQQLRELQADGLVSRQRTGPVPATVHYSLTAHGLSVLPVAEQIRRWGLAHQAAFGGDACHDAGADPRATCDAATGLAARP</sequence>
<organism evidence="5 6">
    <name type="scientific">Pelomonas caseinilytica</name>
    <dbReference type="NCBI Taxonomy" id="2906763"/>
    <lineage>
        <taxon>Bacteria</taxon>
        <taxon>Pseudomonadati</taxon>
        <taxon>Pseudomonadota</taxon>
        <taxon>Betaproteobacteria</taxon>
        <taxon>Burkholderiales</taxon>
        <taxon>Sphaerotilaceae</taxon>
        <taxon>Roseateles</taxon>
    </lineage>
</organism>
<dbReference type="Proteomes" id="UP001201463">
    <property type="component" value="Unassembled WGS sequence"/>
</dbReference>